<dbReference type="Proteomes" id="UP001279734">
    <property type="component" value="Unassembled WGS sequence"/>
</dbReference>
<dbReference type="EMBL" id="BSYO01000005">
    <property type="protein sequence ID" value="GMH04954.1"/>
    <property type="molecule type" value="Genomic_DNA"/>
</dbReference>
<comment type="caution">
    <text evidence="2">The sequence shown here is derived from an EMBL/GenBank/DDBJ whole genome shotgun (WGS) entry which is preliminary data.</text>
</comment>
<evidence type="ECO:0000313" key="2">
    <source>
        <dbReference type="EMBL" id="GMH04954.1"/>
    </source>
</evidence>
<feature type="compositionally biased region" description="Polar residues" evidence="1">
    <location>
        <begin position="129"/>
        <end position="138"/>
    </location>
</feature>
<organism evidence="2 3">
    <name type="scientific">Nepenthes gracilis</name>
    <name type="common">Slender pitcher plant</name>
    <dbReference type="NCBI Taxonomy" id="150966"/>
    <lineage>
        <taxon>Eukaryota</taxon>
        <taxon>Viridiplantae</taxon>
        <taxon>Streptophyta</taxon>
        <taxon>Embryophyta</taxon>
        <taxon>Tracheophyta</taxon>
        <taxon>Spermatophyta</taxon>
        <taxon>Magnoliopsida</taxon>
        <taxon>eudicotyledons</taxon>
        <taxon>Gunneridae</taxon>
        <taxon>Pentapetalae</taxon>
        <taxon>Caryophyllales</taxon>
        <taxon>Nepenthaceae</taxon>
        <taxon>Nepenthes</taxon>
    </lineage>
</organism>
<protein>
    <submittedName>
        <fullName evidence="2">Uncharacterized protein</fullName>
    </submittedName>
</protein>
<feature type="compositionally biased region" description="Polar residues" evidence="1">
    <location>
        <begin position="28"/>
        <end position="46"/>
    </location>
</feature>
<proteinExistence type="predicted"/>
<name>A0AAD3S5Q5_NEPGR</name>
<reference evidence="2" key="1">
    <citation type="submission" date="2023-05" db="EMBL/GenBank/DDBJ databases">
        <title>Nepenthes gracilis genome sequencing.</title>
        <authorList>
            <person name="Fukushima K."/>
        </authorList>
    </citation>
    <scope>NUCLEOTIDE SEQUENCE</scope>
    <source>
        <strain evidence="2">SING2019-196</strain>
    </source>
</reference>
<keyword evidence="3" id="KW-1185">Reference proteome</keyword>
<feature type="region of interest" description="Disordered" evidence="1">
    <location>
        <begin position="28"/>
        <end position="66"/>
    </location>
</feature>
<accession>A0AAD3S5Q5</accession>
<evidence type="ECO:0000313" key="3">
    <source>
        <dbReference type="Proteomes" id="UP001279734"/>
    </source>
</evidence>
<evidence type="ECO:0000256" key="1">
    <source>
        <dbReference type="SAM" id="MobiDB-lite"/>
    </source>
</evidence>
<sequence length="138" mass="15640">MINSRRSSAELHHQALATISHPKFMDLPQQQPIQVQLHTNQSQGKKQQQNCHPHQHQQVAPRSKGPKFKYAISWTTSGRHYYNSPEKSTSTLDSHLPVQLASKSQTSQHEKTSNMPQKKQKSWAADLQHTPTEAEASS</sequence>
<gene>
    <name evidence="2" type="ORF">Nepgr_006794</name>
</gene>
<feature type="compositionally biased region" description="Low complexity" evidence="1">
    <location>
        <begin position="47"/>
        <end position="58"/>
    </location>
</feature>
<dbReference type="AlphaFoldDB" id="A0AAD3S5Q5"/>
<feature type="region of interest" description="Disordered" evidence="1">
    <location>
        <begin position="79"/>
        <end position="138"/>
    </location>
</feature>
<feature type="compositionally biased region" description="Polar residues" evidence="1">
    <location>
        <begin position="101"/>
        <end position="117"/>
    </location>
</feature>